<dbReference type="InterPro" id="IPR000477">
    <property type="entry name" value="RT_dom"/>
</dbReference>
<proteinExistence type="predicted"/>
<dbReference type="PANTHER" id="PTHR33332">
    <property type="entry name" value="REVERSE TRANSCRIPTASE DOMAIN-CONTAINING PROTEIN"/>
    <property type="match status" value="1"/>
</dbReference>
<organism evidence="4">
    <name type="scientific">Schistocephalus solidus</name>
    <name type="common">Tapeworm</name>
    <dbReference type="NCBI Taxonomy" id="70667"/>
    <lineage>
        <taxon>Eukaryota</taxon>
        <taxon>Metazoa</taxon>
        <taxon>Spiralia</taxon>
        <taxon>Lophotrochozoa</taxon>
        <taxon>Platyhelminthes</taxon>
        <taxon>Cestoda</taxon>
        <taxon>Eucestoda</taxon>
        <taxon>Diphyllobothriidea</taxon>
        <taxon>Diphyllobothriidae</taxon>
        <taxon>Schistocephalus</taxon>
    </lineage>
</organism>
<evidence type="ECO:0000313" key="4">
    <source>
        <dbReference type="WBParaSite" id="SSLN_0000068901-mRNA-1"/>
    </source>
</evidence>
<feature type="domain" description="Reverse transcriptase" evidence="1">
    <location>
        <begin position="4"/>
        <end position="83"/>
    </location>
</feature>
<keyword evidence="3" id="KW-1185">Reference proteome</keyword>
<dbReference type="OrthoDB" id="6283029at2759"/>
<dbReference type="EMBL" id="UYSU01000565">
    <property type="protein sequence ID" value="VDL85978.1"/>
    <property type="molecule type" value="Genomic_DNA"/>
</dbReference>
<reference evidence="2 3" key="2">
    <citation type="submission" date="2018-11" db="EMBL/GenBank/DDBJ databases">
        <authorList>
            <consortium name="Pathogen Informatics"/>
        </authorList>
    </citation>
    <scope>NUCLEOTIDE SEQUENCE [LARGE SCALE GENOMIC DNA]</scope>
    <source>
        <strain evidence="2 3">NST_G2</strain>
    </source>
</reference>
<dbReference type="STRING" id="70667.A0A183S8W0"/>
<sequence length="163" mass="18639">MRTVIESGVPKGSVLGQILFLLFINDCVQELDCDFAMFADDIKIWKVINNAADGDDFQEHLHRLDEWSCKWLLSFNSNKCALQRLGSRNQVTDMQPYFLNGMPLRETHTQKDLGVWMTDNMKPSTQCCKAAKSANSMLYSIKRAFKVLDEDCFSKVFGTIQAR</sequence>
<accession>A0A183S8W0</accession>
<name>A0A183S8W0_SCHSO</name>
<evidence type="ECO:0000313" key="2">
    <source>
        <dbReference type="EMBL" id="VDL85978.1"/>
    </source>
</evidence>
<dbReference type="WBParaSite" id="SSLN_0000068901-mRNA-1">
    <property type="protein sequence ID" value="SSLN_0000068901-mRNA-1"/>
    <property type="gene ID" value="SSLN_0000068901"/>
</dbReference>
<evidence type="ECO:0000259" key="1">
    <source>
        <dbReference type="Pfam" id="PF00078"/>
    </source>
</evidence>
<dbReference type="Pfam" id="PF00078">
    <property type="entry name" value="RVT_1"/>
    <property type="match status" value="1"/>
</dbReference>
<reference evidence="4" key="1">
    <citation type="submission" date="2016-06" db="UniProtKB">
        <authorList>
            <consortium name="WormBaseParasite"/>
        </authorList>
    </citation>
    <scope>IDENTIFICATION</scope>
</reference>
<dbReference type="AlphaFoldDB" id="A0A183S8W0"/>
<evidence type="ECO:0000313" key="3">
    <source>
        <dbReference type="Proteomes" id="UP000275846"/>
    </source>
</evidence>
<protein>
    <submittedName>
        <fullName evidence="4">Reverse transcriptase domain-containing protein</fullName>
    </submittedName>
</protein>
<dbReference type="Proteomes" id="UP000275846">
    <property type="component" value="Unassembled WGS sequence"/>
</dbReference>
<gene>
    <name evidence="2" type="ORF">SSLN_LOCUS658</name>
</gene>